<dbReference type="RefSeq" id="WP_099513681.1">
    <property type="nucleotide sequence ID" value="NZ_CP016617.1"/>
</dbReference>
<dbReference type="InterPro" id="IPR053172">
    <property type="entry name" value="Tn903_transposase"/>
</dbReference>
<reference evidence="3" key="1">
    <citation type="submission" date="2016-07" db="EMBL/GenBank/DDBJ databases">
        <title>Microvirga ossetica sp. nov. a new species of rhizobia isolated from root nodules of the legume species Vicia alpestris Steven originated from North Ossetia region in the Caucasus.</title>
        <authorList>
            <person name="Safronova V.I."/>
            <person name="Kuznetsova I.G."/>
            <person name="Sazanova A.L."/>
            <person name="Belimov A."/>
            <person name="Andronov E."/>
            <person name="Osledkin Y.S."/>
            <person name="Onishchuk O.P."/>
            <person name="Kurchak O.N."/>
            <person name="Shaposhnikov A.I."/>
            <person name="Willems A."/>
            <person name="Tikhonovich I.A."/>
        </authorList>
    </citation>
    <scope>NUCLEOTIDE SEQUENCE [LARGE SCALE GENOMIC DNA]</scope>
    <source>
        <strain evidence="3">V5/3M</strain>
        <plasmid evidence="3">unnamed1</plasmid>
    </source>
</reference>
<dbReference type="EMBL" id="CP016617">
    <property type="protein sequence ID" value="ANY82587.1"/>
    <property type="molecule type" value="Genomic_DNA"/>
</dbReference>
<accession>A0A1B2ERJ9</accession>
<dbReference type="KEGG" id="moc:BB934_30405"/>
<dbReference type="EMBL" id="CP016617">
    <property type="protein sequence ID" value="ANY82574.1"/>
    <property type="molecule type" value="Genomic_DNA"/>
</dbReference>
<dbReference type="PANTHER" id="PTHR34631:SF3">
    <property type="entry name" value="ISSOD12 TRANSPOSASE TNPA_ISSOD12"/>
    <property type="match status" value="1"/>
</dbReference>
<keyword evidence="3" id="KW-0614">Plasmid</keyword>
<dbReference type="InterPro" id="IPR053520">
    <property type="entry name" value="Transposase_Tn903"/>
</dbReference>
<organism evidence="3">
    <name type="scientific">Microvirga ossetica</name>
    <dbReference type="NCBI Taxonomy" id="1882682"/>
    <lineage>
        <taxon>Bacteria</taxon>
        <taxon>Pseudomonadati</taxon>
        <taxon>Pseudomonadota</taxon>
        <taxon>Alphaproteobacteria</taxon>
        <taxon>Hyphomicrobiales</taxon>
        <taxon>Methylobacteriaceae</taxon>
        <taxon>Microvirga</taxon>
    </lineage>
</organism>
<geneLocation type="plasmid" evidence="3">
    <name>unnamed1</name>
</geneLocation>
<dbReference type="KEGG" id="moc:BB934_30325"/>
<dbReference type="AlphaFoldDB" id="A0A1B2ERJ9"/>
<protein>
    <submittedName>
        <fullName evidence="3">Transposase</fullName>
    </submittedName>
</protein>
<dbReference type="NCBIfam" id="NF033579">
    <property type="entry name" value="transpos_IS5_2"/>
    <property type="match status" value="1"/>
</dbReference>
<evidence type="ECO:0000259" key="1">
    <source>
        <dbReference type="Pfam" id="PF13737"/>
    </source>
</evidence>
<dbReference type="PANTHER" id="PTHR34631">
    <property type="match status" value="1"/>
</dbReference>
<dbReference type="Pfam" id="PF13737">
    <property type="entry name" value="DDE_Tnp_1_5"/>
    <property type="match status" value="1"/>
</dbReference>
<evidence type="ECO:0000313" key="3">
    <source>
        <dbReference type="EMBL" id="ANY82587.1"/>
    </source>
</evidence>
<dbReference type="InterPro" id="IPR025668">
    <property type="entry name" value="Tnp_DDE_dom"/>
</dbReference>
<gene>
    <name evidence="2" type="ORF">BB934_30325</name>
    <name evidence="3" type="ORF">BB934_30405</name>
</gene>
<dbReference type="OrthoDB" id="8451553at2"/>
<proteinExistence type="predicted"/>
<name>A0A1B2ERJ9_9HYPH</name>
<sequence>MPFKANAARRHHIPKQRHRVTNWAEDDAALRRRGSLTVWFSEEAIAAWRAEPRTTRGGQAHYSALAIRTALTLRAVFRLALRQTEGLIGSILQLLGLDLAVPDHSTLSRRAETLDVPKPCPSSRGSVHLLVDSTGLRLCGPGEWLIEKHGTQRRRSWRKLHIGVDAETGEILASDLTNCDVDDGSQVEPLLNQITGPLASFIGDGAYDQADIYGAVAKQHPDADVIVPPRSTAVLSETAESAPTQRDRHLQCIAEHGRMGWQKRSGYTRRALVEAAISRLKRVIGNGLRSRTERRRRTEVAIAVYALNRMLELGRPRSVRIT</sequence>
<feature type="domain" description="Transposase DDE" evidence="1">
    <location>
        <begin position="32"/>
        <end position="140"/>
    </location>
</feature>
<evidence type="ECO:0000313" key="2">
    <source>
        <dbReference type="EMBL" id="ANY82574.1"/>
    </source>
</evidence>